<evidence type="ECO:0000256" key="1">
    <source>
        <dbReference type="ARBA" id="ARBA00001964"/>
    </source>
</evidence>
<dbReference type="Pfam" id="PF16870">
    <property type="entry name" value="OxoGdeHyase_C"/>
    <property type="match status" value="1"/>
</dbReference>
<dbReference type="CDD" id="cd02016">
    <property type="entry name" value="TPP_E1_OGDC_like"/>
    <property type="match status" value="1"/>
</dbReference>
<comment type="cofactor">
    <cofactor evidence="1">
        <name>thiamine diphosphate</name>
        <dbReference type="ChEBI" id="CHEBI:58937"/>
    </cofactor>
</comment>
<dbReference type="EC" id="1.2.4.2" evidence="5"/>
<evidence type="ECO:0000256" key="11">
    <source>
        <dbReference type="ARBA" id="ARBA00051911"/>
    </source>
</evidence>
<dbReference type="InterPro" id="IPR001017">
    <property type="entry name" value="DH_E1"/>
</dbReference>
<dbReference type="GO" id="GO:0004591">
    <property type="term" value="F:oxoglutarate dehydrogenase (succinyl-transferring) activity"/>
    <property type="evidence" value="ECO:0007669"/>
    <property type="project" value="UniProtKB-EC"/>
</dbReference>
<dbReference type="SUPFAM" id="SSF52518">
    <property type="entry name" value="Thiamin diphosphate-binding fold (THDP-binding)"/>
    <property type="match status" value="2"/>
</dbReference>
<dbReference type="GO" id="GO:0006096">
    <property type="term" value="P:glycolytic process"/>
    <property type="evidence" value="ECO:0007669"/>
    <property type="project" value="UniProtKB-KW"/>
</dbReference>
<dbReference type="Pfam" id="PF02779">
    <property type="entry name" value="Transket_pyr"/>
    <property type="match status" value="1"/>
</dbReference>
<evidence type="ECO:0000256" key="9">
    <source>
        <dbReference type="ARBA" id="ARBA00023152"/>
    </source>
</evidence>
<evidence type="ECO:0000313" key="13">
    <source>
        <dbReference type="EMBL" id="AWI08055.1"/>
    </source>
</evidence>
<feature type="domain" description="Transketolase-like pyrimidine-binding" evidence="12">
    <location>
        <begin position="586"/>
        <end position="779"/>
    </location>
</feature>
<dbReference type="PANTHER" id="PTHR23152:SF4">
    <property type="entry name" value="2-OXOADIPATE DEHYDROGENASE COMPLEX COMPONENT E1"/>
    <property type="match status" value="1"/>
</dbReference>
<evidence type="ECO:0000256" key="7">
    <source>
        <dbReference type="ARBA" id="ARBA00023002"/>
    </source>
</evidence>
<dbReference type="Proteomes" id="UP000244896">
    <property type="component" value="Chromosome"/>
</dbReference>
<name>A0A2U8DZU3_9BACT</name>
<dbReference type="NCBIfam" id="NF006914">
    <property type="entry name" value="PRK09404.1"/>
    <property type="match status" value="1"/>
</dbReference>
<dbReference type="Pfam" id="PF00676">
    <property type="entry name" value="E1_dh"/>
    <property type="match status" value="1"/>
</dbReference>
<evidence type="ECO:0000256" key="3">
    <source>
        <dbReference type="ARBA" id="ARBA00006936"/>
    </source>
</evidence>
<dbReference type="OrthoDB" id="9759785at2"/>
<keyword evidence="7" id="KW-0560">Oxidoreductase</keyword>
<accession>A0A2U8DZU3</accession>
<evidence type="ECO:0000259" key="12">
    <source>
        <dbReference type="SMART" id="SM00861"/>
    </source>
</evidence>
<dbReference type="Gene3D" id="3.40.50.12470">
    <property type="match status" value="1"/>
</dbReference>
<dbReference type="Gene3D" id="1.10.287.1150">
    <property type="entry name" value="TPP helical domain"/>
    <property type="match status" value="1"/>
</dbReference>
<dbReference type="EMBL" id="CP023004">
    <property type="protein sequence ID" value="AWI08055.1"/>
    <property type="molecule type" value="Genomic_DNA"/>
</dbReference>
<proteinExistence type="inferred from homology"/>
<dbReference type="AlphaFoldDB" id="A0A2U8DZU3"/>
<evidence type="ECO:0000256" key="10">
    <source>
        <dbReference type="ARBA" id="ARBA00030680"/>
    </source>
</evidence>
<comment type="catalytic activity">
    <reaction evidence="11">
        <text>N(6)-[(R)-lipoyl]-L-lysyl-[protein] + 2-oxoglutarate + H(+) = N(6)-[(R)-S(8)-succinyldihydrolipoyl]-L-lysyl-[protein] + CO2</text>
        <dbReference type="Rhea" id="RHEA:12188"/>
        <dbReference type="Rhea" id="RHEA-COMP:10474"/>
        <dbReference type="Rhea" id="RHEA-COMP:20092"/>
        <dbReference type="ChEBI" id="CHEBI:15378"/>
        <dbReference type="ChEBI" id="CHEBI:16526"/>
        <dbReference type="ChEBI" id="CHEBI:16810"/>
        <dbReference type="ChEBI" id="CHEBI:83099"/>
        <dbReference type="ChEBI" id="CHEBI:83120"/>
        <dbReference type="EC" id="1.2.4.2"/>
    </reaction>
</comment>
<dbReference type="KEGG" id="elut:CKA38_01145"/>
<dbReference type="InterPro" id="IPR042179">
    <property type="entry name" value="KGD_C_sf"/>
</dbReference>
<dbReference type="NCBIfam" id="TIGR00239">
    <property type="entry name" value="2oxo_dh_E1"/>
    <property type="match status" value="1"/>
</dbReference>
<dbReference type="GO" id="GO:0045252">
    <property type="term" value="C:oxoglutarate dehydrogenase complex"/>
    <property type="evidence" value="ECO:0007669"/>
    <property type="project" value="TreeGrafter"/>
</dbReference>
<evidence type="ECO:0000256" key="4">
    <source>
        <dbReference type="ARBA" id="ARBA00011301"/>
    </source>
</evidence>
<dbReference type="PIRSF" id="PIRSF000157">
    <property type="entry name" value="Oxoglu_dh_E1"/>
    <property type="match status" value="1"/>
</dbReference>
<comment type="subunit">
    <text evidence="4">Homodimer. Part of the 2-oxoglutarate dehydrogenase (OGDH) complex composed of E1 (2-oxoglutarate dehydrogenase), E2 (dihydrolipoamide succinyltransferase) and E3 (dihydrolipoamide dehydrogenase); the complex contains multiple copies of the three enzymatic components (E1, E2 and E3).</text>
</comment>
<comment type="similarity">
    <text evidence="3">Belongs to the alpha-ketoglutarate dehydrogenase family.</text>
</comment>
<dbReference type="Gene3D" id="3.40.50.11610">
    <property type="entry name" value="Multifunctional 2-oxoglutarate metabolism enzyme, C-terminal domain"/>
    <property type="match status" value="1"/>
</dbReference>
<organism evidence="13 14">
    <name type="scientific">Ereboglobus luteus</name>
    <dbReference type="NCBI Taxonomy" id="1796921"/>
    <lineage>
        <taxon>Bacteria</taxon>
        <taxon>Pseudomonadati</taxon>
        <taxon>Verrucomicrobiota</taxon>
        <taxon>Opitutia</taxon>
        <taxon>Opitutales</taxon>
        <taxon>Opitutaceae</taxon>
        <taxon>Ereboglobus</taxon>
    </lineage>
</organism>
<keyword evidence="8" id="KW-0786">Thiamine pyrophosphate</keyword>
<evidence type="ECO:0000313" key="14">
    <source>
        <dbReference type="Proteomes" id="UP000244896"/>
    </source>
</evidence>
<keyword evidence="14" id="KW-1185">Reference proteome</keyword>
<evidence type="ECO:0000256" key="2">
    <source>
        <dbReference type="ARBA" id="ARBA00003906"/>
    </source>
</evidence>
<dbReference type="GO" id="GO:0006099">
    <property type="term" value="P:tricarboxylic acid cycle"/>
    <property type="evidence" value="ECO:0007669"/>
    <property type="project" value="TreeGrafter"/>
</dbReference>
<evidence type="ECO:0000256" key="6">
    <source>
        <dbReference type="ARBA" id="ARBA00013321"/>
    </source>
</evidence>
<dbReference type="PANTHER" id="PTHR23152">
    <property type="entry name" value="2-OXOGLUTARATE DEHYDROGENASE"/>
    <property type="match status" value="1"/>
</dbReference>
<dbReference type="FunFam" id="3.40.50.12470:FF:000009">
    <property type="entry name" value="2-oxoglutarate dehydrogenase E1 component"/>
    <property type="match status" value="1"/>
</dbReference>
<keyword evidence="9" id="KW-0324">Glycolysis</keyword>
<dbReference type="Gene3D" id="3.40.50.970">
    <property type="match status" value="1"/>
</dbReference>
<evidence type="ECO:0000256" key="5">
    <source>
        <dbReference type="ARBA" id="ARBA00012280"/>
    </source>
</evidence>
<gene>
    <name evidence="13" type="ORF">CKA38_01145</name>
</gene>
<dbReference type="InterPro" id="IPR032106">
    <property type="entry name" value="2-oxogl_dehyd_N"/>
</dbReference>
<dbReference type="RefSeq" id="WP_108823861.1">
    <property type="nucleotide sequence ID" value="NZ_CP023004.1"/>
</dbReference>
<dbReference type="SMART" id="SM00861">
    <property type="entry name" value="Transket_pyr"/>
    <property type="match status" value="1"/>
</dbReference>
<dbReference type="InterPro" id="IPR031717">
    <property type="entry name" value="ODO-1/KGD_C"/>
</dbReference>
<dbReference type="Pfam" id="PF16078">
    <property type="entry name" value="2-oxogl_dehyd_N"/>
    <property type="match status" value="1"/>
</dbReference>
<dbReference type="InterPro" id="IPR029061">
    <property type="entry name" value="THDP-binding"/>
</dbReference>
<dbReference type="GO" id="GO:0005829">
    <property type="term" value="C:cytosol"/>
    <property type="evidence" value="ECO:0007669"/>
    <property type="project" value="TreeGrafter"/>
</dbReference>
<dbReference type="GO" id="GO:0030976">
    <property type="term" value="F:thiamine pyrophosphate binding"/>
    <property type="evidence" value="ECO:0007669"/>
    <property type="project" value="InterPro"/>
</dbReference>
<evidence type="ECO:0000256" key="8">
    <source>
        <dbReference type="ARBA" id="ARBA00023052"/>
    </source>
</evidence>
<dbReference type="NCBIfam" id="NF008907">
    <property type="entry name" value="PRK12270.1"/>
    <property type="match status" value="1"/>
</dbReference>
<protein>
    <recommendedName>
        <fullName evidence="6">2-oxoglutarate dehydrogenase E1 component</fullName>
        <ecNumber evidence="5">1.2.4.2</ecNumber>
    </recommendedName>
    <alternativeName>
        <fullName evidence="10">Alpha-ketoglutarate dehydrogenase</fullName>
    </alternativeName>
</protein>
<dbReference type="InterPro" id="IPR011603">
    <property type="entry name" value="2oxoglutarate_DH_E1"/>
</dbReference>
<dbReference type="InterPro" id="IPR005475">
    <property type="entry name" value="Transketolase-like_Pyr-bd"/>
</dbReference>
<reference evidence="13 14" key="1">
    <citation type="journal article" date="2018" name="Syst. Appl. Microbiol.">
        <title>Ereboglobus luteus gen. nov. sp. nov. from cockroach guts, and new insights into the oxygen relationship of the genera Opitutus and Didymococcus (Verrucomicrobia: Opitutaceae).</title>
        <authorList>
            <person name="Tegtmeier D."/>
            <person name="Belitz A."/>
            <person name="Radek R."/>
            <person name="Heimerl T."/>
            <person name="Brune A."/>
        </authorList>
    </citation>
    <scope>NUCLEOTIDE SEQUENCE [LARGE SCALE GENOMIC DNA]</scope>
    <source>
        <strain evidence="13 14">Ho45</strain>
    </source>
</reference>
<sequence>MNPLSFPTRANADLIEAAYRGWLDDPDSVDPTWRAFFQGFMLGNGAAATPASIGAALAGEPAIDSLKQSQVHSLIYHYRSIGHLQAHLDPLSPPPGPASRLSPAEFGLAGADLDESFDVGHYLDGGRMRLRDLIAALQKTYCGTIGVEYIHIQDTEVRRWIQSAIEPNHFQPAFNKAEKTRILRRLHKAELFEKFLHTKYVGQKRFSLEGGETFIAALDAIIERCPSLGVEEIVMGMAHRGRLSVLANILRKPFDVLFEQFSENYLPNTVAGDGDVKYHLGFGAILKTSSGAQVEVRLAANPSHLEIVNPGVEGKTRARQRIRGDTEARGKVIPLLVHGDAALAGQGIGAETLQFSQLPGYRTGGTVHIVINNQIGFTTMPDDARSTRYCTDLAKMVDAPVFHVNGDDPEAVCLAALLALEFRQTFHRDVFVDMYCYRRHGHNESDEPAFTQPTLYRRIASHPHVSEIYTKQLIAEGTLTAADSAAIQAEYTAAMDAAFAKAKAAEAAAAARPPEEYDPATRRFRGSNAVFQPPYKHTPVATGVPRELIEKVTRALTTIPDGFSINSKIKRLLDNRAKALAADGPVDWGYGEALALGTLLVEGTPVRLSGQDCERGTFSHRHAVLYDQETRARHIPLQNLSPDQERFCVYNSLLSEAAVLMFEYGYSMDYPQMLCIWEAQFGDFANGAQVAIDQFIVSSESKWQRSTGLVLLLPHGYEGQGPEHSSARLERFLQACAENNIQVANPTTPAQIFHLLRRQMKRDFRKPLIVMSPKSLLRHPAAVSRIQDFNTGGFQEILDDPAWADWQSCPLPGASPGEKIEATSHRPPGRIILCSGKVYYDLCDYRSRNKITDTVILRIEQLYPLHRNRIAELADTYGHGGHLVWCQEEPQNMGAWTWIAPQLEEIFGRKATYAGRKPGASPAVGALALHKRELTMLLRDAFNL</sequence>
<comment type="function">
    <text evidence="2">E1 component of the 2-oxoglutarate dehydrogenase (OGDH) complex which catalyzes the decarboxylation of 2-oxoglutarate, the first step in the conversion of 2-oxoglutarate to succinyl-CoA and CO(2).</text>
</comment>